<dbReference type="AlphaFoldDB" id="A0AA39YGU7"/>
<dbReference type="EMBL" id="JAULSV010000002">
    <property type="protein sequence ID" value="KAK0651670.1"/>
    <property type="molecule type" value="Genomic_DNA"/>
</dbReference>
<evidence type="ECO:0000313" key="4">
    <source>
        <dbReference type="Proteomes" id="UP001174936"/>
    </source>
</evidence>
<feature type="region of interest" description="Disordered" evidence="1">
    <location>
        <begin position="24"/>
        <end position="61"/>
    </location>
</feature>
<evidence type="ECO:0000256" key="2">
    <source>
        <dbReference type="SAM" id="SignalP"/>
    </source>
</evidence>
<feature type="signal peptide" evidence="2">
    <location>
        <begin position="1"/>
        <end position="19"/>
    </location>
</feature>
<feature type="compositionally biased region" description="Basic and acidic residues" evidence="1">
    <location>
        <begin position="49"/>
        <end position="59"/>
    </location>
</feature>
<accession>A0AA39YGU7</accession>
<dbReference type="Proteomes" id="UP001174936">
    <property type="component" value="Unassembled WGS sequence"/>
</dbReference>
<evidence type="ECO:0000256" key="1">
    <source>
        <dbReference type="SAM" id="MobiDB-lite"/>
    </source>
</evidence>
<name>A0AA39YGU7_9PEZI</name>
<feature type="chain" id="PRO_5041346531" evidence="2">
    <location>
        <begin position="20"/>
        <end position="108"/>
    </location>
</feature>
<evidence type="ECO:0000313" key="3">
    <source>
        <dbReference type="EMBL" id="KAK0651670.1"/>
    </source>
</evidence>
<keyword evidence="4" id="KW-1185">Reference proteome</keyword>
<gene>
    <name evidence="3" type="ORF">B0T16DRAFT_443088</name>
</gene>
<sequence length="108" mass="11915">MAMGLLRVPVVVFWAPTECILQEGVKSSRKNPDSEGGGEQKRRRRGSPKLKDREERDGQDSLMGDFRSVIFPVEIDLGSSNGVGLGLFPTAVPVLLEHFWFQSEGNLG</sequence>
<reference evidence="3" key="1">
    <citation type="submission" date="2023-06" db="EMBL/GenBank/DDBJ databases">
        <title>Genome-scale phylogeny and comparative genomics of the fungal order Sordariales.</title>
        <authorList>
            <consortium name="Lawrence Berkeley National Laboratory"/>
            <person name="Hensen N."/>
            <person name="Bonometti L."/>
            <person name="Westerberg I."/>
            <person name="Brannstrom I.O."/>
            <person name="Guillou S."/>
            <person name="Cros-Aarteil S."/>
            <person name="Calhoun S."/>
            <person name="Haridas S."/>
            <person name="Kuo A."/>
            <person name="Mondo S."/>
            <person name="Pangilinan J."/>
            <person name="Riley R."/>
            <person name="Labutti K."/>
            <person name="Andreopoulos B."/>
            <person name="Lipzen A."/>
            <person name="Chen C."/>
            <person name="Yanf M."/>
            <person name="Daum C."/>
            <person name="Ng V."/>
            <person name="Clum A."/>
            <person name="Steindorff A."/>
            <person name="Ohm R."/>
            <person name="Martin F."/>
            <person name="Silar P."/>
            <person name="Natvig D."/>
            <person name="Lalanne C."/>
            <person name="Gautier V."/>
            <person name="Ament-Velasquez S.L."/>
            <person name="Kruys A."/>
            <person name="Hutchinson M.I."/>
            <person name="Powell A.J."/>
            <person name="Barry K."/>
            <person name="Miller A.N."/>
            <person name="Grigoriev I.V."/>
            <person name="Debuchy R."/>
            <person name="Gladieux P."/>
            <person name="Thoren M.H."/>
            <person name="Johannesson H."/>
        </authorList>
    </citation>
    <scope>NUCLEOTIDE SEQUENCE</scope>
    <source>
        <strain evidence="3">SMH2532-1</strain>
    </source>
</reference>
<protein>
    <submittedName>
        <fullName evidence="3">Uncharacterized protein</fullName>
    </submittedName>
</protein>
<comment type="caution">
    <text evidence="3">The sequence shown here is derived from an EMBL/GenBank/DDBJ whole genome shotgun (WGS) entry which is preliminary data.</text>
</comment>
<proteinExistence type="predicted"/>
<keyword evidence="2" id="KW-0732">Signal</keyword>
<organism evidence="3 4">
    <name type="scientific">Cercophora newfieldiana</name>
    <dbReference type="NCBI Taxonomy" id="92897"/>
    <lineage>
        <taxon>Eukaryota</taxon>
        <taxon>Fungi</taxon>
        <taxon>Dikarya</taxon>
        <taxon>Ascomycota</taxon>
        <taxon>Pezizomycotina</taxon>
        <taxon>Sordariomycetes</taxon>
        <taxon>Sordariomycetidae</taxon>
        <taxon>Sordariales</taxon>
        <taxon>Lasiosphaeriaceae</taxon>
        <taxon>Cercophora</taxon>
    </lineage>
</organism>